<dbReference type="Pfam" id="PF18739">
    <property type="entry name" value="HEPN_Apea"/>
    <property type="match status" value="1"/>
</dbReference>
<evidence type="ECO:0000259" key="2">
    <source>
        <dbReference type="Pfam" id="PF18862"/>
    </source>
</evidence>
<sequence length="446" mass="51846">MVNKKYSTFESFEFYGEFFADPNNQKVKFPGKVNYSTQNGLQLNYNISCPDVSDRCERIFGILDSGQKCTLVTSFDFSTGTHRLGSIHIRNGIHGFYYFLIGDYVFEEDEFEYCHFTFNGMQEFFHPQGRMSNLKFSPQPIQEIRGDDWRINVEHNAKFQYAGLNAANFLHSDNEEVLKELNDLFAEFHIKHPKEYLNIRNELKFHFNYKKEHQQTPSDFISDTIKISSLFSILLNKPVFPDELVLYKNNGKSIHVVNSLCLQSRTVELSKSEISHLLLPINFNKIDLPTALTKWFEVYEYFKVIAVSHQHETNFRTLHTAYSDIILYGTNLEAINSELGGDSSVKYTKPIEYYGSEQLISILDEIFSPYPNKHGLGGNISNLRNELAHVGRPKPMMGKLSIEDYMDIGQVFKLVVVSHLFQKLEIPMSLIHEYQERYLPYRDENS</sequence>
<proteinExistence type="predicted"/>
<dbReference type="AlphaFoldDB" id="A0A2S7X7R5"/>
<gene>
    <name evidence="3" type="ORF">BTO23_14905</name>
</gene>
<organism evidence="3 4">
    <name type="scientific">Aliivibrio sifiae</name>
    <dbReference type="NCBI Taxonomy" id="566293"/>
    <lineage>
        <taxon>Bacteria</taxon>
        <taxon>Pseudomonadati</taxon>
        <taxon>Pseudomonadota</taxon>
        <taxon>Gammaproteobacteria</taxon>
        <taxon>Vibrionales</taxon>
        <taxon>Vibrionaceae</taxon>
        <taxon>Aliivibrio</taxon>
    </lineage>
</organism>
<dbReference type="Proteomes" id="UP000239273">
    <property type="component" value="Unassembled WGS sequence"/>
</dbReference>
<reference evidence="3 4" key="1">
    <citation type="submission" date="2016-12" db="EMBL/GenBank/DDBJ databases">
        <title>Diversity of luminous bacteria.</title>
        <authorList>
            <person name="Yoshizawa S."/>
            <person name="Kogure K."/>
        </authorList>
    </citation>
    <scope>NUCLEOTIDE SEQUENCE [LARGE SCALE GENOMIC DNA]</scope>
    <source>
        <strain evidence="3 4">NBRC 105001</strain>
    </source>
</reference>
<accession>A0A2S7X7R5</accession>
<comment type="caution">
    <text evidence="3">The sequence shown here is derived from an EMBL/GenBank/DDBJ whole genome shotgun (WGS) entry which is preliminary data.</text>
</comment>
<feature type="domain" description="Apea-like HEPN" evidence="1">
    <location>
        <begin position="324"/>
        <end position="427"/>
    </location>
</feature>
<protein>
    <submittedName>
        <fullName evidence="3">Uncharacterized protein</fullName>
    </submittedName>
</protein>
<evidence type="ECO:0000313" key="3">
    <source>
        <dbReference type="EMBL" id="PQJ87404.1"/>
    </source>
</evidence>
<name>A0A2S7X7R5_9GAMM</name>
<evidence type="ECO:0000313" key="4">
    <source>
        <dbReference type="Proteomes" id="UP000239273"/>
    </source>
</evidence>
<dbReference type="EMBL" id="MSCP01000002">
    <property type="protein sequence ID" value="PQJ87404.1"/>
    <property type="molecule type" value="Genomic_DNA"/>
</dbReference>
<dbReference type="InterPro" id="IPR041229">
    <property type="entry name" value="HEPN_Apea"/>
</dbReference>
<dbReference type="Pfam" id="PF18862">
    <property type="entry name" value="ApeA_NTD1"/>
    <property type="match status" value="1"/>
</dbReference>
<dbReference type="InterPro" id="IPR041223">
    <property type="entry name" value="ApeA_NTD"/>
</dbReference>
<evidence type="ECO:0000259" key="1">
    <source>
        <dbReference type="Pfam" id="PF18739"/>
    </source>
</evidence>
<feature type="domain" description="ApeA N-terminal" evidence="2">
    <location>
        <begin position="13"/>
        <end position="295"/>
    </location>
</feature>